<evidence type="ECO:0000256" key="1">
    <source>
        <dbReference type="SAM" id="SignalP"/>
    </source>
</evidence>
<proteinExistence type="predicted"/>
<organism evidence="2 3">
    <name type="scientific">Hydrobacter penzbergensis</name>
    <dbReference type="NCBI Taxonomy" id="1235997"/>
    <lineage>
        <taxon>Bacteria</taxon>
        <taxon>Pseudomonadati</taxon>
        <taxon>Bacteroidota</taxon>
        <taxon>Chitinophagia</taxon>
        <taxon>Chitinophagales</taxon>
        <taxon>Chitinophagaceae</taxon>
        <taxon>Hydrobacter</taxon>
    </lineage>
</organism>
<gene>
    <name evidence="2" type="ORF">SAMN05444410_10123</name>
</gene>
<dbReference type="EMBL" id="FNNO01000001">
    <property type="protein sequence ID" value="SDW01849.1"/>
    <property type="molecule type" value="Genomic_DNA"/>
</dbReference>
<accession>A0A8X8LC26</accession>
<dbReference type="Proteomes" id="UP000198711">
    <property type="component" value="Unassembled WGS sequence"/>
</dbReference>
<feature type="signal peptide" evidence="1">
    <location>
        <begin position="1"/>
        <end position="28"/>
    </location>
</feature>
<dbReference type="AlphaFoldDB" id="A0A8X8LC26"/>
<evidence type="ECO:0000313" key="2">
    <source>
        <dbReference type="EMBL" id="SDW01849.1"/>
    </source>
</evidence>
<keyword evidence="3" id="KW-1185">Reference proteome</keyword>
<protein>
    <submittedName>
        <fullName evidence="2">Uncharacterized protein</fullName>
    </submittedName>
</protein>
<comment type="caution">
    <text evidence="2">The sequence shown here is derived from an EMBL/GenBank/DDBJ whole genome shotgun (WGS) entry which is preliminary data.</text>
</comment>
<feature type="chain" id="PRO_5036467105" evidence="1">
    <location>
        <begin position="29"/>
        <end position="619"/>
    </location>
</feature>
<keyword evidence="1" id="KW-0732">Signal</keyword>
<name>A0A8X8LC26_9BACT</name>
<sequence length="619" mass="70458">MRHPSTHTSRILLLVCICLYCFTGSLLAQEQKKDTAFFLASKKGLLGRIGKSVSVSNPDIIVPPNGAVRNDSAFRKFQGKIIRNIEIEKLGFSKSVNDTTHVVHNIFNDLGDALHTSTRKHVILNNLFFSKGDTLYAPLLADNERFLRELSYLQDARIVVKETDCCPDSVDVVIICKDVFPIGGSMDAGSITSVGVQLNDDNIVGSGDRLQVQGLYDMDRRPNYGMGVEYLKRNIAGTFLNMALGYETEAPAFNSGRREEKNFYVRGDLPLVSPYHVWTGGFGAALHYTDNAYIGDSLYQSDFKYTYRQADVWAGYNIGARSNIHENLKSRLKRFIALRGLHQDFDHIPDIYKTRYNVAYSNQVSVLSSFTIFEQDYYHTNFLYGFGRNEDVPEGFSLSLTGGWSNRNNLSRPYFGFDYQRNYFSNRKNYINYIVRGGTYIDEGSLEDMSFLTSVEYFTRLRKLGNSQWFLRHFISGSITQQARTKLNGPLFLSSIYGIPQLSNENIRASTRVTFNMESVFYNTWRFFGFNFAPFGFANVSYLKQTGVANFSKGDIYTAVGAGARTRNENLVFGTMELRAFYFPRTTGTLTPWNIEFTTNLIYKYNSQFIKKPDFAIMN</sequence>
<reference evidence="2 3" key="1">
    <citation type="submission" date="2016-10" db="EMBL/GenBank/DDBJ databases">
        <authorList>
            <person name="Varghese N."/>
            <person name="Submissions S."/>
        </authorList>
    </citation>
    <scope>NUCLEOTIDE SEQUENCE [LARGE SCALE GENOMIC DNA]</scope>
    <source>
        <strain evidence="2 3">DSM 25353</strain>
    </source>
</reference>
<evidence type="ECO:0000313" key="3">
    <source>
        <dbReference type="Proteomes" id="UP000198711"/>
    </source>
</evidence>
<dbReference type="Gene3D" id="3.10.20.310">
    <property type="entry name" value="membrane protein fhac"/>
    <property type="match status" value="1"/>
</dbReference>